<dbReference type="AlphaFoldDB" id="A0A1X7BKZ2"/>
<protein>
    <recommendedName>
        <fullName evidence="4">DUF4864 domain-containing protein</fullName>
    </recommendedName>
</protein>
<evidence type="ECO:0000256" key="1">
    <source>
        <dbReference type="SAM" id="SignalP"/>
    </source>
</evidence>
<gene>
    <name evidence="2" type="ORF">ROA7745_00132</name>
</gene>
<dbReference type="EMBL" id="FWXB01000001">
    <property type="protein sequence ID" value="SMC10326.1"/>
    <property type="molecule type" value="Genomic_DNA"/>
</dbReference>
<dbReference type="OrthoDB" id="9130422at2"/>
<accession>A0A1X7BKZ2</accession>
<sequence length="133" mass="14986">MRHFLFSLLATLALCAPVRADEAAIRGIIASQIEAFQADDFATAFGFASPTIRQIFRTPENFGTMVRQGYPMVWRPADVEFLSTDMIDGQLWQNVMIRNQQGELFILEYEMIPLGDGWKINAVRMREAPGGTV</sequence>
<proteinExistence type="predicted"/>
<name>A0A1X7BKZ2_9RHOB</name>
<evidence type="ECO:0000313" key="2">
    <source>
        <dbReference type="EMBL" id="SMC10326.1"/>
    </source>
</evidence>
<evidence type="ECO:0000313" key="3">
    <source>
        <dbReference type="Proteomes" id="UP000193224"/>
    </source>
</evidence>
<feature type="chain" id="PRO_5013027554" description="DUF4864 domain-containing protein" evidence="1">
    <location>
        <begin position="21"/>
        <end position="133"/>
    </location>
</feature>
<organism evidence="2 3">
    <name type="scientific">Roseovarius aestuarii</name>
    <dbReference type="NCBI Taxonomy" id="475083"/>
    <lineage>
        <taxon>Bacteria</taxon>
        <taxon>Pseudomonadati</taxon>
        <taxon>Pseudomonadota</taxon>
        <taxon>Alphaproteobacteria</taxon>
        <taxon>Rhodobacterales</taxon>
        <taxon>Roseobacteraceae</taxon>
        <taxon>Roseovarius</taxon>
    </lineage>
</organism>
<keyword evidence="3" id="KW-1185">Reference proteome</keyword>
<dbReference type="RefSeq" id="WP_085798308.1">
    <property type="nucleotide sequence ID" value="NZ_FWXB01000001.1"/>
</dbReference>
<reference evidence="2 3" key="1">
    <citation type="submission" date="2017-03" db="EMBL/GenBank/DDBJ databases">
        <authorList>
            <person name="Afonso C.L."/>
            <person name="Miller P.J."/>
            <person name="Scott M.A."/>
            <person name="Spackman E."/>
            <person name="Goraichik I."/>
            <person name="Dimitrov K.M."/>
            <person name="Suarez D.L."/>
            <person name="Swayne D.E."/>
        </authorList>
    </citation>
    <scope>NUCLEOTIDE SEQUENCE [LARGE SCALE GENOMIC DNA]</scope>
    <source>
        <strain evidence="2 3">CECT 7745</strain>
    </source>
</reference>
<dbReference type="Proteomes" id="UP000193224">
    <property type="component" value="Unassembled WGS sequence"/>
</dbReference>
<dbReference type="Pfam" id="PF16156">
    <property type="entry name" value="DUF4864"/>
    <property type="match status" value="1"/>
</dbReference>
<feature type="signal peptide" evidence="1">
    <location>
        <begin position="1"/>
        <end position="20"/>
    </location>
</feature>
<evidence type="ECO:0008006" key="4">
    <source>
        <dbReference type="Google" id="ProtNLM"/>
    </source>
</evidence>
<dbReference type="InterPro" id="IPR032347">
    <property type="entry name" value="DUF4864"/>
</dbReference>
<keyword evidence="1" id="KW-0732">Signal</keyword>